<evidence type="ECO:0000256" key="3">
    <source>
        <dbReference type="ARBA" id="ARBA00011738"/>
    </source>
</evidence>
<dbReference type="InterPro" id="IPR015424">
    <property type="entry name" value="PyrdxlP-dep_Trfase"/>
</dbReference>
<evidence type="ECO:0000313" key="9">
    <source>
        <dbReference type="Proteomes" id="UP000199322"/>
    </source>
</evidence>
<dbReference type="CDD" id="cd00609">
    <property type="entry name" value="AAT_like"/>
    <property type="match status" value="1"/>
</dbReference>
<gene>
    <name evidence="8" type="ORF">SAMN04488588_0117</name>
</gene>
<evidence type="ECO:0000256" key="6">
    <source>
        <dbReference type="ARBA" id="ARBA00022898"/>
    </source>
</evidence>
<dbReference type="InterPro" id="IPR050859">
    <property type="entry name" value="Class-I_PLP-dep_aminotransf"/>
</dbReference>
<evidence type="ECO:0000256" key="4">
    <source>
        <dbReference type="ARBA" id="ARBA00022576"/>
    </source>
</evidence>
<evidence type="ECO:0000256" key="1">
    <source>
        <dbReference type="ARBA" id="ARBA00001933"/>
    </source>
</evidence>
<dbReference type="PANTHER" id="PTHR42790">
    <property type="entry name" value="AMINOTRANSFERASE"/>
    <property type="match status" value="1"/>
</dbReference>
<keyword evidence="4 8" id="KW-0032">Aminotransferase</keyword>
<dbReference type="GO" id="GO:0003677">
    <property type="term" value="F:DNA binding"/>
    <property type="evidence" value="ECO:0007669"/>
    <property type="project" value="UniProtKB-KW"/>
</dbReference>
<evidence type="ECO:0000256" key="2">
    <source>
        <dbReference type="ARBA" id="ARBA00007441"/>
    </source>
</evidence>
<keyword evidence="9" id="KW-1185">Reference proteome</keyword>
<keyword evidence="8" id="KW-0238">DNA-binding</keyword>
<name>A0A1G6HU27_9BACT</name>
<dbReference type="AlphaFoldDB" id="A0A1G6HU27"/>
<comment type="subunit">
    <text evidence="3">Homodimer.</text>
</comment>
<feature type="domain" description="Aminotransferase class I/classII large" evidence="7">
    <location>
        <begin position="32"/>
        <end position="396"/>
    </location>
</feature>
<dbReference type="EMBL" id="FMYV01000001">
    <property type="protein sequence ID" value="SDB97710.1"/>
    <property type="molecule type" value="Genomic_DNA"/>
</dbReference>
<sequence>MNYESKLSCVARGIKSSIIRELLKVANDPGMISFGGGVPDPDTFPRHKMAEIAKDIIENEYKFVLQYGTTEGDQELMQGYIDLLKKYENIDWLNYDNMVITVGSQQALYLIGITLLDEESYCAVSRPIYLGAASAFVQRNPHFINVPLLKDGIDLDYLENELEKLKKEGNIDKFKFTYVVSNFHNPAGVSMGLEKRKKLVELAKKYDFLIIEDDPYGALRFEGEKVDTIYSLAPDRTILLNTFSKVLSPGLRLGVVIGPKEIVRRVTMVKQAADLATPSLTQRLAAKFINENDLMEEIKPTIKLYREKKDSMMKAMKKHLGDIKGIDWTYPEGGLFTWVTLPKEFDTMEMFEIAKKEKVLYIPGVAFYVDEPDKNTMRISFCLPTHEEIDEGMKRLRNSINKYAEQKGIEL</sequence>
<dbReference type="Proteomes" id="UP000199322">
    <property type="component" value="Unassembled WGS sequence"/>
</dbReference>
<organism evidence="8 9">
    <name type="scientific">Geotoga petraea</name>
    <dbReference type="NCBI Taxonomy" id="28234"/>
    <lineage>
        <taxon>Bacteria</taxon>
        <taxon>Thermotogati</taxon>
        <taxon>Thermotogota</taxon>
        <taxon>Thermotogae</taxon>
        <taxon>Petrotogales</taxon>
        <taxon>Petrotogaceae</taxon>
        <taxon>Geotoga</taxon>
    </lineage>
</organism>
<dbReference type="SUPFAM" id="SSF53383">
    <property type="entry name" value="PLP-dependent transferases"/>
    <property type="match status" value="1"/>
</dbReference>
<comment type="cofactor">
    <cofactor evidence="1">
        <name>pyridoxal 5'-phosphate</name>
        <dbReference type="ChEBI" id="CHEBI:597326"/>
    </cofactor>
</comment>
<evidence type="ECO:0000313" key="8">
    <source>
        <dbReference type="EMBL" id="SDB97710.1"/>
    </source>
</evidence>
<dbReference type="GO" id="GO:0008483">
    <property type="term" value="F:transaminase activity"/>
    <property type="evidence" value="ECO:0007669"/>
    <property type="project" value="UniProtKB-KW"/>
</dbReference>
<reference evidence="8 9" key="1">
    <citation type="submission" date="2016-10" db="EMBL/GenBank/DDBJ databases">
        <authorList>
            <person name="de Groot N.N."/>
        </authorList>
    </citation>
    <scope>NUCLEOTIDE SEQUENCE [LARGE SCALE GENOMIC DNA]</scope>
    <source>
        <strain evidence="8 9">WG14</strain>
    </source>
</reference>
<dbReference type="STRING" id="28234.SAMN04488588_0117"/>
<dbReference type="InterPro" id="IPR004839">
    <property type="entry name" value="Aminotransferase_I/II_large"/>
</dbReference>
<keyword evidence="6" id="KW-0663">Pyridoxal phosphate</keyword>
<protein>
    <submittedName>
        <fullName evidence="8">DNA-binding transcriptional regulator, MocR family, contains an aminotransferase domain</fullName>
    </submittedName>
</protein>
<proteinExistence type="inferred from homology"/>
<dbReference type="Pfam" id="PF00155">
    <property type="entry name" value="Aminotran_1_2"/>
    <property type="match status" value="1"/>
</dbReference>
<dbReference type="GO" id="GO:1901605">
    <property type="term" value="P:alpha-amino acid metabolic process"/>
    <property type="evidence" value="ECO:0007669"/>
    <property type="project" value="TreeGrafter"/>
</dbReference>
<dbReference type="PANTHER" id="PTHR42790:SF19">
    <property type="entry name" value="KYNURENINE_ALPHA-AMINOADIPATE AMINOTRANSFERASE, MITOCHONDRIAL"/>
    <property type="match status" value="1"/>
</dbReference>
<comment type="similarity">
    <text evidence="2">Belongs to the class-I pyridoxal-phosphate-dependent aminotransferase family.</text>
</comment>
<dbReference type="Gene3D" id="3.40.640.10">
    <property type="entry name" value="Type I PLP-dependent aspartate aminotransferase-like (Major domain)"/>
    <property type="match status" value="1"/>
</dbReference>
<dbReference type="GO" id="GO:0030170">
    <property type="term" value="F:pyridoxal phosphate binding"/>
    <property type="evidence" value="ECO:0007669"/>
    <property type="project" value="InterPro"/>
</dbReference>
<dbReference type="FunFam" id="3.40.640.10:FF:000053">
    <property type="entry name" value="Aminotransferase, class I"/>
    <property type="match status" value="1"/>
</dbReference>
<evidence type="ECO:0000256" key="5">
    <source>
        <dbReference type="ARBA" id="ARBA00022679"/>
    </source>
</evidence>
<dbReference type="InterPro" id="IPR015422">
    <property type="entry name" value="PyrdxlP-dep_Trfase_small"/>
</dbReference>
<dbReference type="InterPro" id="IPR015421">
    <property type="entry name" value="PyrdxlP-dep_Trfase_major"/>
</dbReference>
<dbReference type="RefSeq" id="WP_091401849.1">
    <property type="nucleotide sequence ID" value="NZ_FMYV01000001.1"/>
</dbReference>
<keyword evidence="5 8" id="KW-0808">Transferase</keyword>
<accession>A0A1G6HU27</accession>
<evidence type="ECO:0000259" key="7">
    <source>
        <dbReference type="Pfam" id="PF00155"/>
    </source>
</evidence>
<dbReference type="Gene3D" id="3.90.1150.10">
    <property type="entry name" value="Aspartate Aminotransferase, domain 1"/>
    <property type="match status" value="1"/>
</dbReference>